<keyword evidence="5 7" id="KW-1133">Transmembrane helix</keyword>
<evidence type="ECO:0000256" key="3">
    <source>
        <dbReference type="ARBA" id="ARBA00022679"/>
    </source>
</evidence>
<dbReference type="Proteomes" id="UP000799423">
    <property type="component" value="Unassembled WGS sequence"/>
</dbReference>
<evidence type="ECO:0000256" key="2">
    <source>
        <dbReference type="ARBA" id="ARBA00022676"/>
    </source>
</evidence>
<keyword evidence="2" id="KW-0328">Glycosyltransferase</keyword>
<gene>
    <name evidence="9" type="ORF">T440DRAFT_502673</name>
</gene>
<organism evidence="9 10">
    <name type="scientific">Plenodomus tracheiphilus IPT5</name>
    <dbReference type="NCBI Taxonomy" id="1408161"/>
    <lineage>
        <taxon>Eukaryota</taxon>
        <taxon>Fungi</taxon>
        <taxon>Dikarya</taxon>
        <taxon>Ascomycota</taxon>
        <taxon>Pezizomycotina</taxon>
        <taxon>Dothideomycetes</taxon>
        <taxon>Pleosporomycetidae</taxon>
        <taxon>Pleosporales</taxon>
        <taxon>Pleosporineae</taxon>
        <taxon>Leptosphaeriaceae</taxon>
        <taxon>Plenodomus</taxon>
    </lineage>
</organism>
<dbReference type="GO" id="GO:0016020">
    <property type="term" value="C:membrane"/>
    <property type="evidence" value="ECO:0007669"/>
    <property type="project" value="UniProtKB-SubCell"/>
</dbReference>
<dbReference type="InterPro" id="IPR001173">
    <property type="entry name" value="Glyco_trans_2-like"/>
</dbReference>
<dbReference type="Gene3D" id="3.90.550.10">
    <property type="entry name" value="Spore Coat Polysaccharide Biosynthesis Protein SpsA, Chain A"/>
    <property type="match status" value="1"/>
</dbReference>
<evidence type="ECO:0000259" key="8">
    <source>
        <dbReference type="Pfam" id="PF13632"/>
    </source>
</evidence>
<reference evidence="9" key="1">
    <citation type="submission" date="2020-01" db="EMBL/GenBank/DDBJ databases">
        <authorList>
            <consortium name="DOE Joint Genome Institute"/>
            <person name="Haridas S."/>
            <person name="Albert R."/>
            <person name="Binder M."/>
            <person name="Bloem J."/>
            <person name="Labutti K."/>
            <person name="Salamov A."/>
            <person name="Andreopoulos B."/>
            <person name="Baker S.E."/>
            <person name="Barry K."/>
            <person name="Bills G."/>
            <person name="Bluhm B.H."/>
            <person name="Cannon C."/>
            <person name="Castanera R."/>
            <person name="Culley D.E."/>
            <person name="Daum C."/>
            <person name="Ezra D."/>
            <person name="Gonzalez J.B."/>
            <person name="Henrissat B."/>
            <person name="Kuo A."/>
            <person name="Liang C."/>
            <person name="Lipzen A."/>
            <person name="Lutzoni F."/>
            <person name="Magnuson J."/>
            <person name="Mondo S."/>
            <person name="Nolan M."/>
            <person name="Ohm R."/>
            <person name="Pangilinan J."/>
            <person name="Park H.-J."/>
            <person name="Ramirez L."/>
            <person name="Alfaro M."/>
            <person name="Sun H."/>
            <person name="Tritt A."/>
            <person name="Yoshinaga Y."/>
            <person name="Zwiers L.-H."/>
            <person name="Turgeon B.G."/>
            <person name="Goodwin S.B."/>
            <person name="Spatafora J.W."/>
            <person name="Crous P.W."/>
            <person name="Grigoriev I.V."/>
        </authorList>
    </citation>
    <scope>NUCLEOTIDE SEQUENCE</scope>
    <source>
        <strain evidence="9">IPT5</strain>
    </source>
</reference>
<feature type="transmembrane region" description="Helical" evidence="7">
    <location>
        <begin position="405"/>
        <end position="423"/>
    </location>
</feature>
<keyword evidence="6 7" id="KW-0472">Membrane</keyword>
<dbReference type="PANTHER" id="PTHR43867:SF2">
    <property type="entry name" value="CELLULOSE SYNTHASE CATALYTIC SUBUNIT A [UDP-FORMING]"/>
    <property type="match status" value="1"/>
</dbReference>
<feature type="transmembrane region" description="Helical" evidence="7">
    <location>
        <begin position="39"/>
        <end position="61"/>
    </location>
</feature>
<evidence type="ECO:0000256" key="6">
    <source>
        <dbReference type="ARBA" id="ARBA00023136"/>
    </source>
</evidence>
<evidence type="ECO:0000256" key="1">
    <source>
        <dbReference type="ARBA" id="ARBA00004141"/>
    </source>
</evidence>
<proteinExistence type="predicted"/>
<dbReference type="OrthoDB" id="72851at2759"/>
<dbReference type="GO" id="GO:0016757">
    <property type="term" value="F:glycosyltransferase activity"/>
    <property type="evidence" value="ECO:0007669"/>
    <property type="project" value="UniProtKB-KW"/>
</dbReference>
<dbReference type="InterPro" id="IPR050321">
    <property type="entry name" value="Glycosyltr_2/OpgH_subfam"/>
</dbReference>
<name>A0A6A7APG2_9PLEO</name>
<evidence type="ECO:0000256" key="4">
    <source>
        <dbReference type="ARBA" id="ARBA00022692"/>
    </source>
</evidence>
<dbReference type="EMBL" id="MU006353">
    <property type="protein sequence ID" value="KAF2845160.1"/>
    <property type="molecule type" value="Genomic_DNA"/>
</dbReference>
<feature type="transmembrane region" description="Helical" evidence="7">
    <location>
        <begin position="435"/>
        <end position="458"/>
    </location>
</feature>
<dbReference type="InterPro" id="IPR029044">
    <property type="entry name" value="Nucleotide-diphossugar_trans"/>
</dbReference>
<keyword evidence="10" id="KW-1185">Reference proteome</keyword>
<accession>A0A6A7APG2</accession>
<dbReference type="Pfam" id="PF13632">
    <property type="entry name" value="Glyco_trans_2_3"/>
    <property type="match status" value="1"/>
</dbReference>
<protein>
    <submittedName>
        <fullName evidence="9">Glycosyltransferase family 2 protein</fullName>
    </submittedName>
</protein>
<feature type="transmembrane region" description="Helical" evidence="7">
    <location>
        <begin position="12"/>
        <end position="32"/>
    </location>
</feature>
<keyword evidence="4 7" id="KW-0812">Transmembrane</keyword>
<evidence type="ECO:0000256" key="5">
    <source>
        <dbReference type="ARBA" id="ARBA00022989"/>
    </source>
</evidence>
<dbReference type="CDD" id="cd06423">
    <property type="entry name" value="CESA_like"/>
    <property type="match status" value="1"/>
</dbReference>
<keyword evidence="3 9" id="KW-0808">Transferase</keyword>
<comment type="subcellular location">
    <subcellularLocation>
        <location evidence="1">Membrane</location>
        <topology evidence="1">Multi-pass membrane protein</topology>
    </subcellularLocation>
</comment>
<dbReference type="PANTHER" id="PTHR43867">
    <property type="entry name" value="CELLULOSE SYNTHASE CATALYTIC SUBUNIT A [UDP-FORMING]"/>
    <property type="match status" value="1"/>
</dbReference>
<dbReference type="AlphaFoldDB" id="A0A6A7APG2"/>
<evidence type="ECO:0000256" key="7">
    <source>
        <dbReference type="SAM" id="Phobius"/>
    </source>
</evidence>
<dbReference type="SUPFAM" id="SSF53448">
    <property type="entry name" value="Nucleotide-diphospho-sugar transferases"/>
    <property type="match status" value="1"/>
</dbReference>
<sequence>MSAQVSAFLINSTPFCLVASYFVFSTCFYMVCSEQIIGALWYTYMITNTYLSVATMAEAVLSLSEAGESKRQVKKIAARDFTPGSNPWPTLDNDLPILDLVIVAYLPNERDIIKDRIHYLCTQIVYPVNRIRINCVYNTPVPIEPLETELMALEERYSQLRVFHVLGSTSKADNLNHFFTLDTGADIIAIFDADHYPHPHNPRWCAERFMADDEICIVQGRCVVYNSCDSWLTRLVAIEFDMIYAVSHPGRAMMTDFGLFCGSNGYWRAELLKTHKMHSGMLTEDIDSALRALGKNMKAVHDSNAISYELAPSELRGFWKQRLRWAQGWAQSTLVHTPMVWNLPEQGTRSFAKRFGIFSLLVVRETSSYIKTQYTCLVLSSVLLECPKTPLAFAYQLLAPMSISVWFQVISTICQFVTLIATWQMRSEFISAWMMLRFIVLYPFYFLGIGIVALYGHAREVVAYSDWNPTARR</sequence>
<evidence type="ECO:0000313" key="10">
    <source>
        <dbReference type="Proteomes" id="UP000799423"/>
    </source>
</evidence>
<evidence type="ECO:0000313" key="9">
    <source>
        <dbReference type="EMBL" id="KAF2845160.1"/>
    </source>
</evidence>
<feature type="domain" description="Glycosyltransferase 2-like" evidence="8">
    <location>
        <begin position="187"/>
        <end position="420"/>
    </location>
</feature>